<dbReference type="SUPFAM" id="SSF46785">
    <property type="entry name" value="Winged helix' DNA-binding domain"/>
    <property type="match status" value="1"/>
</dbReference>
<dbReference type="RefSeq" id="WP_040358312.1">
    <property type="nucleotide sequence ID" value="NZ_CABIXX010000047.1"/>
</dbReference>
<dbReference type="InterPro" id="IPR036390">
    <property type="entry name" value="WH_DNA-bd_sf"/>
</dbReference>
<dbReference type="Gene3D" id="1.10.10.10">
    <property type="entry name" value="Winged helix-like DNA-binding domain superfamily/Winged helix DNA-binding domain"/>
    <property type="match status" value="1"/>
</dbReference>
<dbReference type="InterPro" id="IPR036388">
    <property type="entry name" value="WH-like_DNA-bd_sf"/>
</dbReference>
<evidence type="ECO:0000313" key="4">
    <source>
        <dbReference type="Proteomes" id="UP000225608"/>
    </source>
</evidence>
<dbReference type="Proteomes" id="UP000095454">
    <property type="component" value="Unassembled WGS sequence"/>
</dbReference>
<dbReference type="KEGG" id="caer:CSV91_01490"/>
<protein>
    <submittedName>
        <fullName evidence="1">Uncharacterized protein</fullName>
    </submittedName>
</protein>
<evidence type="ECO:0000313" key="3">
    <source>
        <dbReference type="Proteomes" id="UP000095454"/>
    </source>
</evidence>
<dbReference type="Proteomes" id="UP000225608">
    <property type="component" value="Chromosome"/>
</dbReference>
<reference evidence="2 3" key="1">
    <citation type="submission" date="2015-09" db="EMBL/GenBank/DDBJ databases">
        <authorList>
            <consortium name="Pathogen Informatics"/>
        </authorList>
    </citation>
    <scope>NUCLEOTIDE SEQUENCE [LARGE SCALE GENOMIC DNA]</scope>
    <source>
        <strain evidence="2 3">2789STDY5834902</strain>
    </source>
</reference>
<dbReference type="EMBL" id="CP024160">
    <property type="protein sequence ID" value="ATP53325.1"/>
    <property type="molecule type" value="Genomic_DNA"/>
</dbReference>
<evidence type="ECO:0000313" key="1">
    <source>
        <dbReference type="EMBL" id="ATP53325.1"/>
    </source>
</evidence>
<proteinExistence type="predicted"/>
<evidence type="ECO:0000313" key="2">
    <source>
        <dbReference type="EMBL" id="CUP37459.1"/>
    </source>
</evidence>
<dbReference type="PaxDb" id="74426-ERS852399_00593"/>
<dbReference type="AlphaFoldDB" id="A0A173XHM5"/>
<name>A0A173XHM5_9ACTN</name>
<sequence length="112" mass="12416">MAGKGRASVNDMKRVEVLVLMEIDQQTEDNGGPYGFSRKTLAERVGVSPYRARAAIDRLDSEGMIDVVSRYSDDGGQLANGICLTERGEWYLEGVRTGMLVQEMLEDEVADR</sequence>
<dbReference type="STRING" id="74426.ERS852399_00593"/>
<dbReference type="EMBL" id="CZAQ01000047">
    <property type="protein sequence ID" value="CUP37459.1"/>
    <property type="molecule type" value="Genomic_DNA"/>
</dbReference>
<organism evidence="1 4">
    <name type="scientific">Collinsella aerofaciens</name>
    <dbReference type="NCBI Taxonomy" id="74426"/>
    <lineage>
        <taxon>Bacteria</taxon>
        <taxon>Bacillati</taxon>
        <taxon>Actinomycetota</taxon>
        <taxon>Coriobacteriia</taxon>
        <taxon>Coriobacteriales</taxon>
        <taxon>Coriobacteriaceae</taxon>
        <taxon>Collinsella</taxon>
    </lineage>
</organism>
<accession>A0A173XHM5</accession>
<gene>
    <name evidence="1" type="ORF">CSV91_01490</name>
    <name evidence="2" type="ORF">ERS852514_01831</name>
</gene>
<reference evidence="1 4" key="2">
    <citation type="submission" date="2017-10" db="EMBL/GenBank/DDBJ databases">
        <title>Complete genome sequence of Collinsella aerofaciens isolated from the gut of a healthy adult Indian.</title>
        <authorList>
            <person name="Bag S."/>
            <person name="Ghosh T.S."/>
            <person name="Das B."/>
        </authorList>
    </citation>
    <scope>NUCLEOTIDE SEQUENCE [LARGE SCALE GENOMIC DNA]</scope>
    <source>
        <strain evidence="1">Indica</strain>
        <strain evidence="4">indica</strain>
    </source>
</reference>
<dbReference type="GeneID" id="92848990"/>